<dbReference type="PANTHER" id="PTHR33167:SF63">
    <property type="entry name" value="MYB-CC TYPE TRANSCRIPTION FACTOR LHEQLE-CONTAINING DOMAIN-CONTAINING PROTEIN"/>
    <property type="match status" value="1"/>
</dbReference>
<reference evidence="3" key="2">
    <citation type="submission" date="2025-08" db="UniProtKB">
        <authorList>
            <consortium name="RefSeq"/>
        </authorList>
    </citation>
    <scope>IDENTIFICATION</scope>
    <source>
        <tissue evidence="3">Leaves</tissue>
    </source>
</reference>
<protein>
    <submittedName>
        <fullName evidence="3">Uncharacterized protein</fullName>
    </submittedName>
</protein>
<evidence type="ECO:0000313" key="3">
    <source>
        <dbReference type="RefSeq" id="XP_027074481.2"/>
    </source>
</evidence>
<accession>A0A6P6T9N5</accession>
<gene>
    <name evidence="3" type="primary">LOC113698751</name>
</gene>
<dbReference type="InterPro" id="IPR008581">
    <property type="entry name" value="DUF863_pln"/>
</dbReference>
<dbReference type="AlphaFoldDB" id="A0A6P6T9N5"/>
<feature type="compositionally biased region" description="Basic residues" evidence="1">
    <location>
        <begin position="848"/>
        <end position="861"/>
    </location>
</feature>
<dbReference type="PANTHER" id="PTHR33167">
    <property type="entry name" value="TRANSCRIPTION FACTOR, PUTATIVE (DUF863)-RELATED"/>
    <property type="match status" value="1"/>
</dbReference>
<evidence type="ECO:0000256" key="1">
    <source>
        <dbReference type="SAM" id="MobiDB-lite"/>
    </source>
</evidence>
<feature type="region of interest" description="Disordered" evidence="1">
    <location>
        <begin position="902"/>
        <end position="937"/>
    </location>
</feature>
<dbReference type="Proteomes" id="UP001652660">
    <property type="component" value="Chromosome 7c"/>
</dbReference>
<feature type="region of interest" description="Disordered" evidence="1">
    <location>
        <begin position="217"/>
        <end position="236"/>
    </location>
</feature>
<dbReference type="RefSeq" id="XP_027074481.2">
    <property type="nucleotide sequence ID" value="XM_027218680.2"/>
</dbReference>
<evidence type="ECO:0000313" key="2">
    <source>
        <dbReference type="Proteomes" id="UP001652660"/>
    </source>
</evidence>
<reference evidence="2" key="1">
    <citation type="journal article" date="2025" name="Foods">
        <title>Unveiling the Microbial Signatures of Arabica Coffee Cherries: Insights into Ripeness Specific Diversity, Functional Traits, and Implications for Quality and Safety.</title>
        <authorList>
            <consortium name="RefSeq"/>
            <person name="Tenea G.N."/>
            <person name="Cifuentes V."/>
            <person name="Reyes P."/>
            <person name="Cevallos-Vallejos M."/>
        </authorList>
    </citation>
    <scope>NUCLEOTIDE SEQUENCE [LARGE SCALE GENOMIC DNA]</scope>
</reference>
<sequence length="975" mass="108557">MGTQILHSKRYSTGYCSIWGPNAIVSNDIWSVYHEDKAPKNGQFGDFLLPGQVTVNGSIEYNKEKVRQMILKHESMFRHQLQELHRLYGRQKELMDVFRRRDVKKGQIKAETSSLNACSSYIPCDNAKPTQHAAHTPMHLVFGQSSMSESADKKSLSGFGKDKNMLAFPSRWNGSSEICGPPCSNGNLLQRRMIDLESPAEVDMNHEERHFKERFSGLSGVKSNSAASGGPSTNENLHDRDMKSLNFSVLNFHQDGDALRSLWHLKRKNELADLNEPILLEETSISGSADNLGTCTCTSDNRQRVDLSAISNSILHPVRTEPMRPDAPSLMKDGSPTSSPVASQSSPAEPRKINEFSTSEVRKTERKMKRKLFGVDIFEVHDGSLVTHTNTVNGTDKYDQLSSKPSVVEVKETVDSGRRSSFPSSIDGVFYQNGLSLCPQLNAKESMGNSAIDCNFISNTTTSALVHQISPPTDHVNSVEGLDCLGWRSAEVIKTAKITSNAFQDDVASDHYNLSADCQSENVLKGSKVHLMETEYRYEQSRAKSNSYHLNLDSLQHNSQQFFKKTKVILLSSQVLTDKQETTLPLLIHENKQKNTEVDKCSSTIMNSNFLTSNELRISNDLNFATEPPFLAADGDNAQDSVVEKVGPVDQAGGKDLKSEEPMNSSFSCLRCPIDLNLSVTEEEARSAPSLPLAVVKLATTEMDLEVPLVPAYESEKDTKMSSDGSKEPCEDLIRLAAEAIVAISVSGGEDTAEDATFISLDGTSNDCLEWFVDIVSSFECHDQSNTSVVNLSGDAAFTEDLIPDGMDYFEFMTLKLKDARSENYLYNYEAPVLQNQDDDEHVTTLSRRPRRGQARRGRRRKDFQRDILPGLISLSKLEVTEDFRTFEEVLRASDCNWESSLSRKSAAKDGRGRRRSGVTHPQKADAIYPPLEQKPVSREVKLEDKTLTGWGKKTRRLPRQRSTNGTIAVSLDKK</sequence>
<organism evidence="2 3">
    <name type="scientific">Coffea arabica</name>
    <name type="common">Arabian coffee</name>
    <dbReference type="NCBI Taxonomy" id="13443"/>
    <lineage>
        <taxon>Eukaryota</taxon>
        <taxon>Viridiplantae</taxon>
        <taxon>Streptophyta</taxon>
        <taxon>Embryophyta</taxon>
        <taxon>Tracheophyta</taxon>
        <taxon>Spermatophyta</taxon>
        <taxon>Magnoliopsida</taxon>
        <taxon>eudicotyledons</taxon>
        <taxon>Gunneridae</taxon>
        <taxon>Pentapetalae</taxon>
        <taxon>asterids</taxon>
        <taxon>lamiids</taxon>
        <taxon>Gentianales</taxon>
        <taxon>Rubiaceae</taxon>
        <taxon>Ixoroideae</taxon>
        <taxon>Gardenieae complex</taxon>
        <taxon>Bertiereae - Coffeeae clade</taxon>
        <taxon>Coffeeae</taxon>
        <taxon>Coffea</taxon>
    </lineage>
</organism>
<proteinExistence type="predicted"/>
<feature type="compositionally biased region" description="Low complexity" evidence="1">
    <location>
        <begin position="335"/>
        <end position="348"/>
    </location>
</feature>
<feature type="region of interest" description="Disordered" evidence="1">
    <location>
        <begin position="319"/>
        <end position="362"/>
    </location>
</feature>
<dbReference type="Pfam" id="PF05904">
    <property type="entry name" value="DUF863"/>
    <property type="match status" value="2"/>
</dbReference>
<feature type="compositionally biased region" description="Polar residues" evidence="1">
    <location>
        <begin position="221"/>
        <end position="235"/>
    </location>
</feature>
<dbReference type="GeneID" id="113698751"/>
<dbReference type="OrthoDB" id="630817at2759"/>
<keyword evidence="2" id="KW-1185">Reference proteome</keyword>
<feature type="region of interest" description="Disordered" evidence="1">
    <location>
        <begin position="952"/>
        <end position="975"/>
    </location>
</feature>
<name>A0A6P6T9N5_COFAR</name>
<feature type="region of interest" description="Disordered" evidence="1">
    <location>
        <begin position="838"/>
        <end position="861"/>
    </location>
</feature>